<reference evidence="1 2" key="1">
    <citation type="submission" date="2016-12" db="EMBL/GenBank/DDBJ databases">
        <authorList>
            <person name="Song W.-J."/>
            <person name="Kurnit D.M."/>
        </authorList>
    </citation>
    <scope>NUCLEOTIDE SEQUENCE [LARGE SCALE GENOMIC DNA]</scope>
    <source>
        <strain evidence="1 2">CGB1038-1_S1</strain>
    </source>
</reference>
<dbReference type="RefSeq" id="WP_062805614.1">
    <property type="nucleotide sequence ID" value="NZ_CABMMO010000006.1"/>
</dbReference>
<dbReference type="AlphaFoldDB" id="A0A1V2UJ52"/>
<gene>
    <name evidence="1" type="ORF">BTN92_07730</name>
</gene>
<organism evidence="1 2">
    <name type="scientific">Enterococcus mundtii</name>
    <dbReference type="NCBI Taxonomy" id="53346"/>
    <lineage>
        <taxon>Bacteria</taxon>
        <taxon>Bacillati</taxon>
        <taxon>Bacillota</taxon>
        <taxon>Bacilli</taxon>
        <taxon>Lactobacillales</taxon>
        <taxon>Enterococcaceae</taxon>
        <taxon>Enterococcus</taxon>
    </lineage>
</organism>
<dbReference type="OrthoDB" id="3238747at2"/>
<sequence>MTKVSFHTTITASETQIQLEEEQIQLSICSKPVKEIENSFYLYYLDKKCLAIGTKIRPKSFDQVITIHLPWDLEADYFMYLMNNQATEAGLTLEKDKDFKEKIPVEATKKLAPTIEKVMTVLSTFGYGFAPLAATKKKPAKARHRWTKQISEIPFTVEFRGSKATLYWISRNEMLIKAGATLLLDAPLNKDGSVSYAAKYGDKMRADYQEQIKDGKVVENIIVKSVNEASLLLYYGGTNSWLELKDAQGKTLDEWSKVE</sequence>
<comment type="caution">
    <text evidence="1">The sequence shown here is derived from an EMBL/GenBank/DDBJ whole genome shotgun (WGS) entry which is preliminary data.</text>
</comment>
<accession>A0A1V2UJ52</accession>
<name>A0A1V2UJ52_ENTMU</name>
<evidence type="ECO:0000313" key="1">
    <source>
        <dbReference type="EMBL" id="ONN43324.1"/>
    </source>
</evidence>
<dbReference type="Proteomes" id="UP000189299">
    <property type="component" value="Unassembled WGS sequence"/>
</dbReference>
<dbReference type="EMBL" id="MSTR01000006">
    <property type="protein sequence ID" value="ONN43324.1"/>
    <property type="molecule type" value="Genomic_DNA"/>
</dbReference>
<evidence type="ECO:0000313" key="2">
    <source>
        <dbReference type="Proteomes" id="UP000189299"/>
    </source>
</evidence>
<protein>
    <submittedName>
        <fullName evidence="1">Uncharacterized protein</fullName>
    </submittedName>
</protein>
<dbReference type="STRING" id="53346.A5802_000154"/>
<proteinExistence type="predicted"/>